<dbReference type="InterPro" id="IPR002464">
    <property type="entry name" value="DNA/RNA_helicase_DEAH_CS"/>
</dbReference>
<feature type="region of interest" description="Disordered" evidence="9">
    <location>
        <begin position="862"/>
        <end position="882"/>
    </location>
</feature>
<dbReference type="PROSITE" id="PS00690">
    <property type="entry name" value="DEAH_ATP_HELICASE"/>
    <property type="match status" value="1"/>
</dbReference>
<dbReference type="InterPro" id="IPR014001">
    <property type="entry name" value="Helicase_ATP-bd"/>
</dbReference>
<keyword evidence="7" id="KW-0238">DNA-binding</keyword>
<evidence type="ECO:0000313" key="13">
    <source>
        <dbReference type="Proteomes" id="UP001214638"/>
    </source>
</evidence>
<keyword evidence="13" id="KW-1185">Reference proteome</keyword>
<comment type="subcellular location">
    <subcellularLocation>
        <location evidence="1">Nucleus</location>
    </subcellularLocation>
</comment>
<keyword evidence="3" id="KW-0378">Hydrolase</keyword>
<evidence type="ECO:0000256" key="5">
    <source>
        <dbReference type="ARBA" id="ARBA00022840"/>
    </source>
</evidence>
<protein>
    <submittedName>
        <fullName evidence="12">Bifunctional Helicase</fullName>
    </submittedName>
</protein>
<dbReference type="GO" id="GO:0003677">
    <property type="term" value="F:DNA binding"/>
    <property type="evidence" value="ECO:0007669"/>
    <property type="project" value="UniProtKB-KW"/>
</dbReference>
<dbReference type="InterPro" id="IPR038718">
    <property type="entry name" value="SNF2-like_sf"/>
</dbReference>
<dbReference type="GO" id="GO:0042393">
    <property type="term" value="F:histone binding"/>
    <property type="evidence" value="ECO:0007669"/>
    <property type="project" value="TreeGrafter"/>
</dbReference>
<sequence length="882" mass="102081">MDNDLPVKSGSMLHKLLTNRNYIRDILAQSKKDFRKGNAVSESRRNIRHGETIVEQPSILTGTAKGYQMDGLRWLVNLYDSGLNGILADEMGLGKTFQTISLMAYLKEHRGIDGLHLVLAPKSTIGNWIREINRFCPSLRALKFIGNKEERTMMISTELDPKKYDIIVTSYEICCKTKNVLSKLDWHYVIIDEAHRIKNDESKLSEVVRLFRTEYRLLITGTPLQNNLKELWALLNFLFPEVFASSEEFEETFDLVGPKDLSQEEREARNYKIIARLHDILRPFMLRRSKKDVLTGMPPKNELLLMVPLSKMQKQLYRDLLRKNVPDLGVEDSSKSGMHVQLLNLAMQLRKACNHPYLFEGYEDRDSDPFGEHLVENAGKLSLLDKLLYRLLKSNSRILIFSQMSRMLDILEDYCRMRGYLYFRIDGNTSGEERDSQIASFNVPDSEVSIFLLSTRAGGLGINLATADVVILYDSDWNPQVDLQAIDRAHRIGQLKPVHVYRLVHEYTIEEKIIERATLKLQLDSAVIQHGKLRQKELLAMVQYGASHIFKAGNEGITDADLDVILSKGQERANMLNDKLCANSKKGLLDFSQTATSSTDPTFYDSEDRQIWEELGQARNDPNNDNGIQDREGRRRNRMRDHSDMISAMNSRMVPQLILQEWQFYDPQSLCKQEHETEEEFEERRDQILADGFGHWSKRDFNAFVRANTAYSRYDLVSISKAMNKPLEEIQRYSEIFWTKYTTLSNWQKYIKKIEAGEEALLKRNELHQLVVEKQRQLTNPWVGNDYLFSAHRGKSPYSEDADRWLVNAIALFGYDVWDELSELLKLDPRLQHDVFFRGRSGSDLSKRADYIVKHLSKEKTINGEGEGGRSKRQREVRTHLS</sequence>
<dbReference type="SUPFAM" id="SSF52540">
    <property type="entry name" value="P-loop containing nucleoside triphosphate hydrolases"/>
    <property type="match status" value="2"/>
</dbReference>
<evidence type="ECO:0000256" key="2">
    <source>
        <dbReference type="ARBA" id="ARBA00022741"/>
    </source>
</evidence>
<dbReference type="PANTHER" id="PTHR45623">
    <property type="entry name" value="CHROMODOMAIN-HELICASE-DNA-BINDING PROTEIN 3-RELATED-RELATED"/>
    <property type="match status" value="1"/>
</dbReference>
<dbReference type="Pfam" id="PF09111">
    <property type="entry name" value="SLIDE"/>
    <property type="match status" value="1"/>
</dbReference>
<keyword evidence="2" id="KW-0547">Nucleotide-binding</keyword>
<dbReference type="SMART" id="SM00487">
    <property type="entry name" value="DEXDc"/>
    <property type="match status" value="1"/>
</dbReference>
<dbReference type="Gene3D" id="3.40.50.10810">
    <property type="entry name" value="Tandem AAA-ATPase domain"/>
    <property type="match status" value="1"/>
</dbReference>
<evidence type="ECO:0000313" key="12">
    <source>
        <dbReference type="EMBL" id="KAK2196858.1"/>
    </source>
</evidence>
<dbReference type="InterPro" id="IPR000330">
    <property type="entry name" value="SNF2_N"/>
</dbReference>
<dbReference type="Proteomes" id="UP001214638">
    <property type="component" value="Unassembled WGS sequence"/>
</dbReference>
<evidence type="ECO:0000256" key="3">
    <source>
        <dbReference type="ARBA" id="ARBA00022801"/>
    </source>
</evidence>
<dbReference type="FunFam" id="3.40.50.10810:FF:000005">
    <property type="entry name" value="Photoperiod-independent early flowering 1"/>
    <property type="match status" value="1"/>
</dbReference>
<feature type="domain" description="Helicase C-terminal" evidence="11">
    <location>
        <begin position="383"/>
        <end position="534"/>
    </location>
</feature>
<gene>
    <name evidence="12" type="ORF">BdWA1_002107</name>
</gene>
<name>A0AAD9PM09_9APIC</name>
<dbReference type="GO" id="GO:0004386">
    <property type="term" value="F:helicase activity"/>
    <property type="evidence" value="ECO:0007669"/>
    <property type="project" value="UniProtKB-KW"/>
</dbReference>
<dbReference type="Gene3D" id="3.40.50.300">
    <property type="entry name" value="P-loop containing nucleotide triphosphate hydrolases"/>
    <property type="match status" value="1"/>
</dbReference>
<dbReference type="EMBL" id="JALLKP010000002">
    <property type="protein sequence ID" value="KAK2196858.1"/>
    <property type="molecule type" value="Genomic_DNA"/>
</dbReference>
<dbReference type="GO" id="GO:0005524">
    <property type="term" value="F:ATP binding"/>
    <property type="evidence" value="ECO:0007669"/>
    <property type="project" value="UniProtKB-KW"/>
</dbReference>
<reference evidence="12" key="1">
    <citation type="journal article" date="2023" name="Nat. Microbiol.">
        <title>Babesia duncani multi-omics identifies virulence factors and drug targets.</title>
        <authorList>
            <person name="Singh P."/>
            <person name="Lonardi S."/>
            <person name="Liang Q."/>
            <person name="Vydyam P."/>
            <person name="Khabirova E."/>
            <person name="Fang T."/>
            <person name="Gihaz S."/>
            <person name="Thekkiniath J."/>
            <person name="Munshi M."/>
            <person name="Abel S."/>
            <person name="Ciampossin L."/>
            <person name="Batugedara G."/>
            <person name="Gupta M."/>
            <person name="Lu X.M."/>
            <person name="Lenz T."/>
            <person name="Chakravarty S."/>
            <person name="Cornillot E."/>
            <person name="Hu Y."/>
            <person name="Ma W."/>
            <person name="Gonzalez L.M."/>
            <person name="Sanchez S."/>
            <person name="Estrada K."/>
            <person name="Sanchez-Flores A."/>
            <person name="Montero E."/>
            <person name="Harb O.S."/>
            <person name="Le Roch K.G."/>
            <person name="Mamoun C.B."/>
        </authorList>
    </citation>
    <scope>NUCLEOTIDE SEQUENCE</scope>
    <source>
        <strain evidence="12">WA1</strain>
    </source>
</reference>
<dbReference type="GO" id="GO:0000785">
    <property type="term" value="C:chromatin"/>
    <property type="evidence" value="ECO:0007669"/>
    <property type="project" value="TreeGrafter"/>
</dbReference>
<comment type="caution">
    <text evidence="12">The sequence shown here is derived from an EMBL/GenBank/DDBJ whole genome shotgun (WGS) entry which is preliminary data.</text>
</comment>
<dbReference type="SUPFAM" id="SSF46689">
    <property type="entry name" value="Homeodomain-like"/>
    <property type="match status" value="2"/>
</dbReference>
<proteinExistence type="predicted"/>
<evidence type="ECO:0000256" key="1">
    <source>
        <dbReference type="ARBA" id="ARBA00004123"/>
    </source>
</evidence>
<keyword evidence="4 12" id="KW-0347">Helicase</keyword>
<organism evidence="12 13">
    <name type="scientific">Babesia duncani</name>
    <dbReference type="NCBI Taxonomy" id="323732"/>
    <lineage>
        <taxon>Eukaryota</taxon>
        <taxon>Sar</taxon>
        <taxon>Alveolata</taxon>
        <taxon>Apicomplexa</taxon>
        <taxon>Aconoidasida</taxon>
        <taxon>Piroplasmida</taxon>
        <taxon>Babesiidae</taxon>
        <taxon>Babesia</taxon>
    </lineage>
</organism>
<dbReference type="PANTHER" id="PTHR45623:SF49">
    <property type="entry name" value="SWI_SNF-RELATED MATRIX-ASSOCIATED ACTIN-DEPENDENT REGULATOR OF CHROMATIN SUBFAMILY A MEMBER 5"/>
    <property type="match status" value="1"/>
</dbReference>
<dbReference type="Pfam" id="PF00271">
    <property type="entry name" value="Helicase_C"/>
    <property type="match status" value="1"/>
</dbReference>
<evidence type="ECO:0000256" key="8">
    <source>
        <dbReference type="ARBA" id="ARBA00023242"/>
    </source>
</evidence>
<keyword evidence="5" id="KW-0067">ATP-binding</keyword>
<dbReference type="InterPro" id="IPR027417">
    <property type="entry name" value="P-loop_NTPase"/>
</dbReference>
<dbReference type="GO" id="GO:0140658">
    <property type="term" value="F:ATP-dependent chromatin remodeler activity"/>
    <property type="evidence" value="ECO:0007669"/>
    <property type="project" value="TreeGrafter"/>
</dbReference>
<keyword evidence="8" id="KW-0539">Nucleus</keyword>
<dbReference type="PROSITE" id="PS51194">
    <property type="entry name" value="HELICASE_CTER"/>
    <property type="match status" value="1"/>
</dbReference>
<dbReference type="Gene3D" id="1.10.10.60">
    <property type="entry name" value="Homeodomain-like"/>
    <property type="match status" value="2"/>
</dbReference>
<feature type="region of interest" description="Disordered" evidence="9">
    <location>
        <begin position="614"/>
        <end position="638"/>
    </location>
</feature>
<dbReference type="CDD" id="cd18793">
    <property type="entry name" value="SF2_C_SNF"/>
    <property type="match status" value="1"/>
</dbReference>
<dbReference type="InterPro" id="IPR001650">
    <property type="entry name" value="Helicase_C-like"/>
</dbReference>
<dbReference type="Pfam" id="PF00176">
    <property type="entry name" value="SNF2-rel_dom"/>
    <property type="match status" value="1"/>
</dbReference>
<feature type="domain" description="Helicase ATP-binding" evidence="10">
    <location>
        <begin position="76"/>
        <end position="241"/>
    </location>
</feature>
<dbReference type="GeneID" id="94336405"/>
<evidence type="ECO:0000256" key="6">
    <source>
        <dbReference type="ARBA" id="ARBA00022853"/>
    </source>
</evidence>
<keyword evidence="6" id="KW-0156">Chromatin regulator</keyword>
<dbReference type="InterPro" id="IPR009057">
    <property type="entry name" value="Homeodomain-like_sf"/>
</dbReference>
<dbReference type="InterPro" id="IPR049730">
    <property type="entry name" value="SNF2/RAD54-like_C"/>
</dbReference>
<accession>A0AAD9PM09</accession>
<evidence type="ECO:0000256" key="7">
    <source>
        <dbReference type="ARBA" id="ARBA00023125"/>
    </source>
</evidence>
<dbReference type="GO" id="GO:0016887">
    <property type="term" value="F:ATP hydrolysis activity"/>
    <property type="evidence" value="ECO:0007669"/>
    <property type="project" value="TreeGrafter"/>
</dbReference>
<dbReference type="GO" id="GO:0034728">
    <property type="term" value="P:nucleosome organization"/>
    <property type="evidence" value="ECO:0007669"/>
    <property type="project" value="TreeGrafter"/>
</dbReference>
<dbReference type="GO" id="GO:0005634">
    <property type="term" value="C:nucleus"/>
    <property type="evidence" value="ECO:0007669"/>
    <property type="project" value="UniProtKB-SubCell"/>
</dbReference>
<evidence type="ECO:0000256" key="4">
    <source>
        <dbReference type="ARBA" id="ARBA00022806"/>
    </source>
</evidence>
<dbReference type="KEGG" id="bdw:94336405"/>
<evidence type="ECO:0000259" key="11">
    <source>
        <dbReference type="PROSITE" id="PS51194"/>
    </source>
</evidence>
<dbReference type="RefSeq" id="XP_067803700.1">
    <property type="nucleotide sequence ID" value="XM_067947136.1"/>
</dbReference>
<dbReference type="AlphaFoldDB" id="A0AAD9PM09"/>
<dbReference type="InterPro" id="IPR015195">
    <property type="entry name" value="SLIDE"/>
</dbReference>
<evidence type="ECO:0000256" key="9">
    <source>
        <dbReference type="SAM" id="MobiDB-lite"/>
    </source>
</evidence>
<dbReference type="PROSITE" id="PS51192">
    <property type="entry name" value="HELICASE_ATP_BIND_1"/>
    <property type="match status" value="1"/>
</dbReference>
<dbReference type="GO" id="GO:0003682">
    <property type="term" value="F:chromatin binding"/>
    <property type="evidence" value="ECO:0007669"/>
    <property type="project" value="TreeGrafter"/>
</dbReference>
<dbReference type="SMART" id="SM00490">
    <property type="entry name" value="HELICc"/>
    <property type="match status" value="1"/>
</dbReference>
<evidence type="ECO:0000259" key="10">
    <source>
        <dbReference type="PROSITE" id="PS51192"/>
    </source>
</evidence>